<keyword evidence="5" id="KW-0285">Flavoprotein</keyword>
<dbReference type="EMBL" id="JAVRRG010000153">
    <property type="protein sequence ID" value="KAK5080237.1"/>
    <property type="molecule type" value="Genomic_DNA"/>
</dbReference>
<evidence type="ECO:0000313" key="8">
    <source>
        <dbReference type="Proteomes" id="UP001345013"/>
    </source>
</evidence>
<dbReference type="InterPro" id="IPR036188">
    <property type="entry name" value="FAD/NAD-bd_sf"/>
</dbReference>
<evidence type="ECO:0000256" key="2">
    <source>
        <dbReference type="ARBA" id="ARBA00005995"/>
    </source>
</evidence>
<protein>
    <recommendedName>
        <fullName evidence="5">Amine oxidase</fullName>
        <ecNumber evidence="5">1.4.3.-</ecNumber>
    </recommendedName>
</protein>
<dbReference type="InterPro" id="IPR002937">
    <property type="entry name" value="Amino_oxidase"/>
</dbReference>
<keyword evidence="5" id="KW-0274">FAD</keyword>
<evidence type="ECO:0000256" key="1">
    <source>
        <dbReference type="ARBA" id="ARBA00001974"/>
    </source>
</evidence>
<dbReference type="Gene3D" id="3.50.50.60">
    <property type="entry name" value="FAD/NAD(P)-binding domain"/>
    <property type="match status" value="1"/>
</dbReference>
<dbReference type="InterPro" id="IPR050703">
    <property type="entry name" value="Flavin_MAO"/>
</dbReference>
<dbReference type="Pfam" id="PF01593">
    <property type="entry name" value="Amino_oxidase"/>
    <property type="match status" value="1"/>
</dbReference>
<evidence type="ECO:0000256" key="5">
    <source>
        <dbReference type="RuleBase" id="RU362067"/>
    </source>
</evidence>
<comment type="cofactor">
    <cofactor evidence="1 5">
        <name>FAD</name>
        <dbReference type="ChEBI" id="CHEBI:57692"/>
    </cofactor>
</comment>
<dbReference type="PANTHER" id="PTHR43563">
    <property type="entry name" value="AMINE OXIDASE"/>
    <property type="match status" value="1"/>
</dbReference>
<evidence type="ECO:0000259" key="6">
    <source>
        <dbReference type="Pfam" id="PF01593"/>
    </source>
</evidence>
<reference evidence="7 8" key="1">
    <citation type="submission" date="2023-08" db="EMBL/GenBank/DDBJ databases">
        <title>Black Yeasts Isolated from many extreme environments.</title>
        <authorList>
            <person name="Coleine C."/>
            <person name="Stajich J.E."/>
            <person name="Selbmann L."/>
        </authorList>
    </citation>
    <scope>NUCLEOTIDE SEQUENCE [LARGE SCALE GENOMIC DNA]</scope>
    <source>
        <strain evidence="7 8">CCFEE 5885</strain>
    </source>
</reference>
<comment type="caution">
    <text evidence="7">The sequence shown here is derived from an EMBL/GenBank/DDBJ whole genome shotgun (WGS) entry which is preliminary data.</text>
</comment>
<comment type="similarity">
    <text evidence="2 5">Belongs to the flavin monoamine oxidase family.</text>
</comment>
<feature type="domain" description="Amine oxidase" evidence="6">
    <location>
        <begin position="14"/>
        <end position="486"/>
    </location>
</feature>
<evidence type="ECO:0000256" key="4">
    <source>
        <dbReference type="ARBA" id="ARBA00048448"/>
    </source>
</evidence>
<organism evidence="7 8">
    <name type="scientific">Lithohypha guttulata</name>
    <dbReference type="NCBI Taxonomy" id="1690604"/>
    <lineage>
        <taxon>Eukaryota</taxon>
        <taxon>Fungi</taxon>
        <taxon>Dikarya</taxon>
        <taxon>Ascomycota</taxon>
        <taxon>Pezizomycotina</taxon>
        <taxon>Eurotiomycetes</taxon>
        <taxon>Chaetothyriomycetidae</taxon>
        <taxon>Chaetothyriales</taxon>
        <taxon>Trichomeriaceae</taxon>
        <taxon>Lithohypha</taxon>
    </lineage>
</organism>
<proteinExistence type="inferred from homology"/>
<accession>A0ABR0JZU3</accession>
<dbReference type="Proteomes" id="UP001345013">
    <property type="component" value="Unassembled WGS sequence"/>
</dbReference>
<sequence length="501" mass="54317">MEPHIDVIVVGAGLSGLTAAHELQKRGISTVVLEARGRVGGKTWSVDPLKDNKPVDVGAAWINDTTQSEVYALAKELGLELVVQNTTGKVVQEDIDGGLSTFEYGGAPAADALSEQDGVAEMLRIRQLFEDTCQQIDIYNVGGDGGGGGANGIDARLDAMTLQEWVESNSKSKTALASAAVWTRAMLGLEPSEVSALYFLSYCKSGGGLLQMRKDTKDGGQYLRFVKGTQALSHGLASRLKPHTLHLSCPVASITQPDPGPDAESTTNTDTDTNLITVTTRTNPPQTFKATSLILTLPTPLYQSISFTPPLPTPKLELSKRTLVGYTNKIILRYVTPFWRRAGLCGLLQSFKGPITVTRDSSVDSVGQYSLTCFLVGAFGRALSERSQAQRIEAVVEHVDRVFARFCGDGEGKVERPLAVAEYEWSRDEFSRGCPVPVCPPGVMGEYGGELRRAFGRVFFAGTETSWVWKGYMEGAVRSGKRVVGELTDWQWGTGRRRSRL</sequence>
<dbReference type="EC" id="1.4.3.-" evidence="5"/>
<dbReference type="SUPFAM" id="SSF51905">
    <property type="entry name" value="FAD/NAD(P)-binding domain"/>
    <property type="match status" value="1"/>
</dbReference>
<dbReference type="Gene3D" id="1.10.405.10">
    <property type="entry name" value="Guanine Nucleotide Dissociation Inhibitor, domain 1"/>
    <property type="match status" value="1"/>
</dbReference>
<evidence type="ECO:0000313" key="7">
    <source>
        <dbReference type="EMBL" id="KAK5080237.1"/>
    </source>
</evidence>
<dbReference type="PRINTS" id="PR00757">
    <property type="entry name" value="AMINEOXDASEF"/>
</dbReference>
<evidence type="ECO:0000256" key="3">
    <source>
        <dbReference type="ARBA" id="ARBA00023002"/>
    </source>
</evidence>
<dbReference type="PANTHER" id="PTHR43563:SF14">
    <property type="entry name" value="AMINE OXIDASE"/>
    <property type="match status" value="1"/>
</dbReference>
<dbReference type="Gene3D" id="3.90.660.10">
    <property type="match status" value="1"/>
</dbReference>
<dbReference type="InterPro" id="IPR001613">
    <property type="entry name" value="Flavin_amine_oxidase"/>
</dbReference>
<name>A0ABR0JZU3_9EURO</name>
<keyword evidence="3 5" id="KW-0560">Oxidoreductase</keyword>
<dbReference type="SUPFAM" id="SSF54373">
    <property type="entry name" value="FAD-linked reductases, C-terminal domain"/>
    <property type="match status" value="1"/>
</dbReference>
<gene>
    <name evidence="7" type="ORF">LTR24_008590</name>
</gene>
<keyword evidence="8" id="KW-1185">Reference proteome</keyword>
<comment type="catalytic activity">
    <reaction evidence="4">
        <text>a secondary aliphatic amine + O2 + H2O = a primary amine + an aldehyde + H2O2</text>
        <dbReference type="Rhea" id="RHEA:26414"/>
        <dbReference type="ChEBI" id="CHEBI:15377"/>
        <dbReference type="ChEBI" id="CHEBI:15379"/>
        <dbReference type="ChEBI" id="CHEBI:16240"/>
        <dbReference type="ChEBI" id="CHEBI:17478"/>
        <dbReference type="ChEBI" id="CHEBI:58855"/>
        <dbReference type="ChEBI" id="CHEBI:65296"/>
        <dbReference type="EC" id="1.4.3.4"/>
    </reaction>
</comment>